<name>A0A101HG16_9BACT</name>
<reference evidence="4" key="1">
    <citation type="journal article" date="2015" name="MBio">
        <title>Genome-Resolved Metagenomic Analysis Reveals Roles for Candidate Phyla and Other Microbial Community Members in Biogeochemical Transformations in Oil Reservoirs.</title>
        <authorList>
            <person name="Hu P."/>
            <person name="Tom L."/>
            <person name="Singh A."/>
            <person name="Thomas B.C."/>
            <person name="Baker B.J."/>
            <person name="Piceno Y.M."/>
            <person name="Andersen G.L."/>
            <person name="Banfield J.F."/>
        </authorList>
    </citation>
    <scope>NUCLEOTIDE SEQUENCE [LARGE SCALE GENOMIC DNA]</scope>
</reference>
<organism evidence="3 4">
    <name type="scientific">candidate division WS6 bacterium 34_10</name>
    <dbReference type="NCBI Taxonomy" id="1641389"/>
    <lineage>
        <taxon>Bacteria</taxon>
        <taxon>Candidatus Dojkabacteria</taxon>
    </lineage>
</organism>
<protein>
    <submittedName>
        <fullName evidence="3">Transmembrane(S)protein</fullName>
    </submittedName>
</protein>
<evidence type="ECO:0000256" key="2">
    <source>
        <dbReference type="SAM" id="Phobius"/>
    </source>
</evidence>
<evidence type="ECO:0000313" key="4">
    <source>
        <dbReference type="Proteomes" id="UP000053904"/>
    </source>
</evidence>
<dbReference type="AlphaFoldDB" id="A0A101HG16"/>
<gene>
    <name evidence="3" type="ORF">XD93_1077</name>
</gene>
<feature type="compositionally biased region" description="Basic and acidic residues" evidence="1">
    <location>
        <begin position="14"/>
        <end position="27"/>
    </location>
</feature>
<feature type="non-terminal residue" evidence="3">
    <location>
        <position position="218"/>
    </location>
</feature>
<proteinExistence type="predicted"/>
<feature type="region of interest" description="Disordered" evidence="1">
    <location>
        <begin position="1"/>
        <end position="29"/>
    </location>
</feature>
<evidence type="ECO:0000256" key="1">
    <source>
        <dbReference type="SAM" id="MobiDB-lite"/>
    </source>
</evidence>
<keyword evidence="2 3" id="KW-0812">Transmembrane</keyword>
<dbReference type="Proteomes" id="UP000053904">
    <property type="component" value="Unassembled WGS sequence"/>
</dbReference>
<sequence length="218" mass="24621">MSKIKTTFETAAGIEKKPGKQEGEKKSFAPSTIVEETGINLIPTMSEVEIKTEDKKKRVNLGSLISLSLLFSITILATGFNIISRMQLDSQKRRLKEVEKRVMEYSYISSGNTEILERIFLFKDIQEGRISTRILIEELRSFANTSGNNVINTFAFPGGEAFEISGDSASLEDVAKFWYLMDNHEKFEDVQLRSFSGTGEKANYSFTGKLNLEEFVQE</sequence>
<keyword evidence="2" id="KW-1133">Transmembrane helix</keyword>
<comment type="caution">
    <text evidence="3">The sequence shown here is derived from an EMBL/GenBank/DDBJ whole genome shotgun (WGS) entry which is preliminary data.</text>
</comment>
<feature type="transmembrane region" description="Helical" evidence="2">
    <location>
        <begin position="64"/>
        <end position="84"/>
    </location>
</feature>
<dbReference type="EMBL" id="LGGO01000197">
    <property type="protein sequence ID" value="KUK76158.1"/>
    <property type="molecule type" value="Genomic_DNA"/>
</dbReference>
<keyword evidence="2" id="KW-0472">Membrane</keyword>
<evidence type="ECO:0000313" key="3">
    <source>
        <dbReference type="EMBL" id="KUK76158.1"/>
    </source>
</evidence>
<accession>A0A101HG16</accession>